<sequence>MASFKPLEGIREDMSPNAGQLQLNVLTAIGRARAIDPNVIVSHSGEIAFLKKEIQGKEEEISKLRDAIQQLTEKNDDLKLTVDLKDKEIKSLKEKIDKLETEKKTLEKKLRSVEGELEDVKEEVGELKEANKSQEERIIMLQANEERLSKRIDGVKSENMTLKKELKDLKETFQRRQPPSVVSAERLALPAIDLEEWPTIILGEMCRQIQIMMYKQVLPKLYVPRKSYKIKHIQEDIKDLNDEEQQEAKRRYDDLRKNLKWQEKIHVRAMKSIQDSRNTAAHPELNEELIRFAVDQMEREGKLDDWHSPDCVRAFIEMWKKLTQL</sequence>
<evidence type="ECO:0000313" key="3">
    <source>
        <dbReference type="Proteomes" id="UP001159427"/>
    </source>
</evidence>
<protein>
    <recommendedName>
        <fullName evidence="4">Factor of DNA methylation 1-5/IDN2 domain-containing protein</fullName>
    </recommendedName>
</protein>
<proteinExistence type="predicted"/>
<keyword evidence="1" id="KW-0175">Coiled coil</keyword>
<dbReference type="Gene3D" id="1.10.287.1490">
    <property type="match status" value="1"/>
</dbReference>
<gene>
    <name evidence="2" type="ORF">PEVE_00032112</name>
</gene>
<evidence type="ECO:0000256" key="1">
    <source>
        <dbReference type="SAM" id="Coils"/>
    </source>
</evidence>
<evidence type="ECO:0008006" key="4">
    <source>
        <dbReference type="Google" id="ProtNLM"/>
    </source>
</evidence>
<accession>A0ABN8MDW5</accession>
<feature type="coiled-coil region" evidence="1">
    <location>
        <begin position="40"/>
        <end position="172"/>
    </location>
</feature>
<comment type="caution">
    <text evidence="2">The sequence shown here is derived from an EMBL/GenBank/DDBJ whole genome shotgun (WGS) entry which is preliminary data.</text>
</comment>
<name>A0ABN8MDW5_9CNID</name>
<dbReference type="Proteomes" id="UP001159427">
    <property type="component" value="Unassembled WGS sequence"/>
</dbReference>
<organism evidence="2 3">
    <name type="scientific">Porites evermanni</name>
    <dbReference type="NCBI Taxonomy" id="104178"/>
    <lineage>
        <taxon>Eukaryota</taxon>
        <taxon>Metazoa</taxon>
        <taxon>Cnidaria</taxon>
        <taxon>Anthozoa</taxon>
        <taxon>Hexacorallia</taxon>
        <taxon>Scleractinia</taxon>
        <taxon>Fungiina</taxon>
        <taxon>Poritidae</taxon>
        <taxon>Porites</taxon>
    </lineage>
</organism>
<evidence type="ECO:0000313" key="2">
    <source>
        <dbReference type="EMBL" id="CAH3027661.1"/>
    </source>
</evidence>
<reference evidence="2 3" key="1">
    <citation type="submission" date="2022-05" db="EMBL/GenBank/DDBJ databases">
        <authorList>
            <consortium name="Genoscope - CEA"/>
            <person name="William W."/>
        </authorList>
    </citation>
    <scope>NUCLEOTIDE SEQUENCE [LARGE SCALE GENOMIC DNA]</scope>
</reference>
<keyword evidence="3" id="KW-1185">Reference proteome</keyword>
<feature type="coiled-coil region" evidence="1">
    <location>
        <begin position="230"/>
        <end position="265"/>
    </location>
</feature>
<dbReference type="EMBL" id="CALNXI010000465">
    <property type="protein sequence ID" value="CAH3027661.1"/>
    <property type="molecule type" value="Genomic_DNA"/>
</dbReference>